<feature type="chain" id="PRO_5046584630" evidence="1">
    <location>
        <begin position="25"/>
        <end position="143"/>
    </location>
</feature>
<comment type="caution">
    <text evidence="2">The sequence shown here is derived from an EMBL/GenBank/DDBJ whole genome shotgun (WGS) entry which is preliminary data.</text>
</comment>
<proteinExistence type="predicted"/>
<keyword evidence="3" id="KW-1185">Reference proteome</keyword>
<protein>
    <submittedName>
        <fullName evidence="2">Uncharacterized protein</fullName>
    </submittedName>
</protein>
<name>A0ABT0HWG7_9BACT</name>
<gene>
    <name evidence="2" type="ORF">M0L20_28600</name>
</gene>
<sequence length="143" mass="16372">MPPASLSYVLLLVMLISSSFVPHPSDCRQIRITPYTTRKGEVDPFNLTQLVKKHFQQQGFRLSSEHQDSTDTNCTYYRCTLSHTENYWKFKRDTVCLTITDSEGKRVGYYCGVSGVTAMTFRSGYTTATREALASIKQTPFYR</sequence>
<reference evidence="2 3" key="1">
    <citation type="submission" date="2022-04" db="EMBL/GenBank/DDBJ databases">
        <title>Spirosoma sp. strain RP8 genome sequencing and assembly.</title>
        <authorList>
            <person name="Jung Y."/>
        </authorList>
    </citation>
    <scope>NUCLEOTIDE SEQUENCE [LARGE SCALE GENOMIC DNA]</scope>
    <source>
        <strain evidence="2 3">RP8</strain>
    </source>
</reference>
<evidence type="ECO:0000313" key="2">
    <source>
        <dbReference type="EMBL" id="MCK8495860.1"/>
    </source>
</evidence>
<organism evidence="2 3">
    <name type="scientific">Spirosoma liriopis</name>
    <dbReference type="NCBI Taxonomy" id="2937440"/>
    <lineage>
        <taxon>Bacteria</taxon>
        <taxon>Pseudomonadati</taxon>
        <taxon>Bacteroidota</taxon>
        <taxon>Cytophagia</taxon>
        <taxon>Cytophagales</taxon>
        <taxon>Cytophagaceae</taxon>
        <taxon>Spirosoma</taxon>
    </lineage>
</organism>
<dbReference type="Proteomes" id="UP001202180">
    <property type="component" value="Unassembled WGS sequence"/>
</dbReference>
<dbReference type="EMBL" id="JALPRF010000012">
    <property type="protein sequence ID" value="MCK8495860.1"/>
    <property type="molecule type" value="Genomic_DNA"/>
</dbReference>
<evidence type="ECO:0000256" key="1">
    <source>
        <dbReference type="SAM" id="SignalP"/>
    </source>
</evidence>
<keyword evidence="1" id="KW-0732">Signal</keyword>
<feature type="signal peptide" evidence="1">
    <location>
        <begin position="1"/>
        <end position="24"/>
    </location>
</feature>
<accession>A0ABT0HWG7</accession>
<dbReference type="RefSeq" id="WP_248480643.1">
    <property type="nucleotide sequence ID" value="NZ_JALPRF010000012.1"/>
</dbReference>
<evidence type="ECO:0000313" key="3">
    <source>
        <dbReference type="Proteomes" id="UP001202180"/>
    </source>
</evidence>